<dbReference type="SUPFAM" id="SSF57850">
    <property type="entry name" value="RING/U-box"/>
    <property type="match status" value="1"/>
</dbReference>
<keyword evidence="1" id="KW-0479">Metal-binding</keyword>
<evidence type="ECO:0000256" key="1">
    <source>
        <dbReference type="ARBA" id="ARBA00022723"/>
    </source>
</evidence>
<dbReference type="Pfam" id="PF13639">
    <property type="entry name" value="zf-RING_2"/>
    <property type="match status" value="1"/>
</dbReference>
<dbReference type="Gene3D" id="3.30.40.10">
    <property type="entry name" value="Zinc/RING finger domain, C3HC4 (zinc finger)"/>
    <property type="match status" value="1"/>
</dbReference>
<dbReference type="Proteomes" id="UP001159364">
    <property type="component" value="Linkage Group LG05"/>
</dbReference>
<keyword evidence="5" id="KW-0472">Membrane</keyword>
<dbReference type="PROSITE" id="PS50089">
    <property type="entry name" value="ZF_RING_2"/>
    <property type="match status" value="1"/>
</dbReference>
<dbReference type="GO" id="GO:0016567">
    <property type="term" value="P:protein ubiquitination"/>
    <property type="evidence" value="ECO:0007669"/>
    <property type="project" value="TreeGrafter"/>
</dbReference>
<dbReference type="InterPro" id="IPR013083">
    <property type="entry name" value="Znf_RING/FYVE/PHD"/>
</dbReference>
<evidence type="ECO:0000256" key="4">
    <source>
        <dbReference type="PROSITE-ProRule" id="PRU00175"/>
    </source>
</evidence>
<evidence type="ECO:0000259" key="6">
    <source>
        <dbReference type="PROSITE" id="PS50089"/>
    </source>
</evidence>
<accession>A0AAV8TC84</accession>
<comment type="caution">
    <text evidence="7">The sequence shown here is derived from an EMBL/GenBank/DDBJ whole genome shotgun (WGS) entry which is preliminary data.</text>
</comment>
<sequence length="133" mass="14948">MVAMMYAQSGICMAIIIFYTCILLPVRHLKESVLDMVGFILVGIGVHSKFTVTSTCLAVDEVQEAICRFEELQSSTCYGNGDMCSICLVEFMKEDAVSQLTSCKHVFHVDCIDKWKDNLQFTCPLCRSCFVHI</sequence>
<evidence type="ECO:0000313" key="7">
    <source>
        <dbReference type="EMBL" id="KAJ8763939.1"/>
    </source>
</evidence>
<dbReference type="GO" id="GO:0008270">
    <property type="term" value="F:zinc ion binding"/>
    <property type="evidence" value="ECO:0007669"/>
    <property type="project" value="UniProtKB-KW"/>
</dbReference>
<organism evidence="7 8">
    <name type="scientific">Erythroxylum novogranatense</name>
    <dbReference type="NCBI Taxonomy" id="1862640"/>
    <lineage>
        <taxon>Eukaryota</taxon>
        <taxon>Viridiplantae</taxon>
        <taxon>Streptophyta</taxon>
        <taxon>Embryophyta</taxon>
        <taxon>Tracheophyta</taxon>
        <taxon>Spermatophyta</taxon>
        <taxon>Magnoliopsida</taxon>
        <taxon>eudicotyledons</taxon>
        <taxon>Gunneridae</taxon>
        <taxon>Pentapetalae</taxon>
        <taxon>rosids</taxon>
        <taxon>fabids</taxon>
        <taxon>Malpighiales</taxon>
        <taxon>Erythroxylaceae</taxon>
        <taxon>Erythroxylum</taxon>
    </lineage>
</organism>
<dbReference type="PANTHER" id="PTHR45969">
    <property type="entry name" value="RING ZINC FINGER PROTEIN-RELATED"/>
    <property type="match status" value="1"/>
</dbReference>
<keyword evidence="5" id="KW-1133">Transmembrane helix</keyword>
<keyword evidence="3" id="KW-0862">Zinc</keyword>
<keyword evidence="5" id="KW-0812">Transmembrane</keyword>
<gene>
    <name evidence="7" type="ORF">K2173_003721</name>
</gene>
<evidence type="ECO:0000256" key="5">
    <source>
        <dbReference type="SAM" id="Phobius"/>
    </source>
</evidence>
<evidence type="ECO:0000256" key="3">
    <source>
        <dbReference type="ARBA" id="ARBA00022833"/>
    </source>
</evidence>
<keyword evidence="8" id="KW-1185">Reference proteome</keyword>
<protein>
    <recommendedName>
        <fullName evidence="6">RING-type domain-containing protein</fullName>
    </recommendedName>
</protein>
<evidence type="ECO:0000256" key="2">
    <source>
        <dbReference type="ARBA" id="ARBA00022771"/>
    </source>
</evidence>
<reference evidence="7 8" key="1">
    <citation type="submission" date="2021-09" db="EMBL/GenBank/DDBJ databases">
        <title>Genomic insights and catalytic innovation underlie evolution of tropane alkaloids biosynthesis.</title>
        <authorList>
            <person name="Wang Y.-J."/>
            <person name="Tian T."/>
            <person name="Huang J.-P."/>
            <person name="Huang S.-X."/>
        </authorList>
    </citation>
    <scope>NUCLEOTIDE SEQUENCE [LARGE SCALE GENOMIC DNA]</scope>
    <source>
        <strain evidence="7">KIB-2018</strain>
        <tissue evidence="7">Leaf</tissue>
    </source>
</reference>
<feature type="transmembrane region" description="Helical" evidence="5">
    <location>
        <begin position="6"/>
        <end position="26"/>
    </location>
</feature>
<evidence type="ECO:0000313" key="8">
    <source>
        <dbReference type="Proteomes" id="UP001159364"/>
    </source>
</evidence>
<name>A0AAV8TC84_9ROSI</name>
<dbReference type="AlphaFoldDB" id="A0AAV8TC84"/>
<feature type="domain" description="RING-type" evidence="6">
    <location>
        <begin position="84"/>
        <end position="127"/>
    </location>
</feature>
<keyword evidence="2 4" id="KW-0863">Zinc-finger</keyword>
<dbReference type="PANTHER" id="PTHR45969:SF9">
    <property type="entry name" value="RING-TYPE DOMAIN-CONTAINING PROTEIN"/>
    <property type="match status" value="1"/>
</dbReference>
<dbReference type="SMART" id="SM00184">
    <property type="entry name" value="RING"/>
    <property type="match status" value="1"/>
</dbReference>
<dbReference type="InterPro" id="IPR001841">
    <property type="entry name" value="Znf_RING"/>
</dbReference>
<dbReference type="GO" id="GO:0061630">
    <property type="term" value="F:ubiquitin protein ligase activity"/>
    <property type="evidence" value="ECO:0007669"/>
    <property type="project" value="TreeGrafter"/>
</dbReference>
<proteinExistence type="predicted"/>
<dbReference type="EMBL" id="JAIWQS010000005">
    <property type="protein sequence ID" value="KAJ8763939.1"/>
    <property type="molecule type" value="Genomic_DNA"/>
</dbReference>